<organism evidence="2 3">
    <name type="scientific">Zymoseptoria tritici ST99CH_1E4</name>
    <dbReference type="NCBI Taxonomy" id="1276532"/>
    <lineage>
        <taxon>Eukaryota</taxon>
        <taxon>Fungi</taxon>
        <taxon>Dikarya</taxon>
        <taxon>Ascomycota</taxon>
        <taxon>Pezizomycotina</taxon>
        <taxon>Dothideomycetes</taxon>
        <taxon>Dothideomycetidae</taxon>
        <taxon>Mycosphaerellales</taxon>
        <taxon>Mycosphaerellaceae</taxon>
        <taxon>Zymoseptoria</taxon>
    </lineage>
</organism>
<dbReference type="EMBL" id="LT854271">
    <property type="protein sequence ID" value="SMR62602.1"/>
    <property type="molecule type" value="Genomic_DNA"/>
</dbReference>
<proteinExistence type="predicted"/>
<feature type="region of interest" description="Disordered" evidence="1">
    <location>
        <begin position="378"/>
        <end position="405"/>
    </location>
</feature>
<gene>
    <name evidence="2" type="ORF">ZT1E4_G11918</name>
</gene>
<dbReference type="Proteomes" id="UP000245764">
    <property type="component" value="Chromosome 20"/>
</dbReference>
<accession>A0A2H1HA20</accession>
<evidence type="ECO:0000313" key="3">
    <source>
        <dbReference type="Proteomes" id="UP000245764"/>
    </source>
</evidence>
<evidence type="ECO:0000256" key="1">
    <source>
        <dbReference type="SAM" id="MobiDB-lite"/>
    </source>
</evidence>
<feature type="region of interest" description="Disordered" evidence="1">
    <location>
        <begin position="166"/>
        <end position="204"/>
    </location>
</feature>
<feature type="compositionally biased region" description="Polar residues" evidence="1">
    <location>
        <begin position="170"/>
        <end position="190"/>
    </location>
</feature>
<feature type="compositionally biased region" description="Acidic residues" evidence="1">
    <location>
        <begin position="39"/>
        <end position="54"/>
    </location>
</feature>
<feature type="compositionally biased region" description="Polar residues" evidence="1">
    <location>
        <begin position="235"/>
        <end position="251"/>
    </location>
</feature>
<dbReference type="AlphaFoldDB" id="A0A2H1HA20"/>
<name>A0A2H1HA20_ZYMTR</name>
<evidence type="ECO:0000313" key="2">
    <source>
        <dbReference type="EMBL" id="SMR62602.1"/>
    </source>
</evidence>
<feature type="region of interest" description="Disordered" evidence="1">
    <location>
        <begin position="218"/>
        <end position="251"/>
    </location>
</feature>
<protein>
    <submittedName>
        <fullName evidence="2">Uncharacterized protein</fullName>
    </submittedName>
</protein>
<sequence>MPSVKVTRLRNSTFGRAELSRSSPRYRPGRHRHRRESAMAEEETSLEEAEEADNECSSGDSSFSAKEGRRLQVGWAAEADRYERERRRLERKQTMAGRCQERPHGEGFVVTDMEIDASLPWSAERVERAERGGIARSGGGGWRRTGDVIQPSSIIHTPFDVAMSREEQNRTATSTKLPPNTRATQTSPTRPFNRKPPIFVGDGRGSHCTEEVLMADAHDESGESDRGRPGKPPVSTMSKTISSIPTPTPRATNDAELFAALLAMQRGMQKQPPAGKNVVPRMQKSKICRAELCNAMILASNSSNNEEIAVVFDPPHPTESIAWAPAWKQSDDDTAISTTAPPGPQTRSITDQARFSEIVSGVGHRSFALSSHDVDELPAKTVGHHPARDHATDEQAAQGDLHRLA</sequence>
<reference evidence="3" key="1">
    <citation type="submission" date="2017-05" db="EMBL/GenBank/DDBJ databases">
        <authorList>
            <person name="Song R."/>
            <person name="Chenine A.L."/>
            <person name="Ruprecht R.M."/>
        </authorList>
    </citation>
    <scope>NUCLEOTIDE SEQUENCE [LARGE SCALE GENOMIC DNA]</scope>
</reference>
<feature type="region of interest" description="Disordered" evidence="1">
    <location>
        <begin position="1"/>
        <end position="68"/>
    </location>
</feature>
<feature type="compositionally biased region" description="Basic and acidic residues" evidence="1">
    <location>
        <begin position="218"/>
        <end position="228"/>
    </location>
</feature>